<gene>
    <name evidence="1" type="primary">KNAG0A05810</name>
    <name evidence="1" type="ordered locus">KNAG_0A05810</name>
</gene>
<dbReference type="KEGG" id="kng:KNAG_0A05810"/>
<dbReference type="AlphaFoldDB" id="J7S2L8"/>
<organism evidence="1 2">
    <name type="scientific">Huiozyma naganishii (strain ATCC MYA-139 / BCRC 22969 / CBS 8797 / KCTC 17520 / NBRC 10181 / NCYC 3082 / Yp74L-3)</name>
    <name type="common">Yeast</name>
    <name type="synonym">Kazachstania naganishii</name>
    <dbReference type="NCBI Taxonomy" id="1071383"/>
    <lineage>
        <taxon>Eukaryota</taxon>
        <taxon>Fungi</taxon>
        <taxon>Dikarya</taxon>
        <taxon>Ascomycota</taxon>
        <taxon>Saccharomycotina</taxon>
        <taxon>Saccharomycetes</taxon>
        <taxon>Saccharomycetales</taxon>
        <taxon>Saccharomycetaceae</taxon>
        <taxon>Huiozyma</taxon>
    </lineage>
</organism>
<dbReference type="PANTHER" id="PTHR28094">
    <property type="entry name" value="MEIOTICALLY UP-REGULATED GENE 113 PROTEIN"/>
    <property type="match status" value="1"/>
</dbReference>
<evidence type="ECO:0000313" key="1">
    <source>
        <dbReference type="EMBL" id="CCK68244.1"/>
    </source>
</evidence>
<dbReference type="HOGENOM" id="CLU_069853_1_0_1"/>
<dbReference type="PANTHER" id="PTHR28094:SF1">
    <property type="entry name" value="MEIOTICALLY UP-REGULATED GENE 113 PROTEIN"/>
    <property type="match status" value="1"/>
</dbReference>
<dbReference type="InterPro" id="IPR053006">
    <property type="entry name" value="Meiosis_regulatory"/>
</dbReference>
<dbReference type="RefSeq" id="XP_022462490.1">
    <property type="nucleotide sequence ID" value="XM_022610152.1"/>
</dbReference>
<dbReference type="OMA" id="CKHPVIN"/>
<dbReference type="Proteomes" id="UP000006310">
    <property type="component" value="Chromosome 1"/>
</dbReference>
<keyword evidence="2" id="KW-1185">Reference proteome</keyword>
<sequence>MTTKRNVQLRLDEWRNLCNHELLNLTPQAIAKLTETYTSTNESDVTMLTRWMKRFSLSGEGKKENSIASEKAREPKGLVLRTYQNGGFYIDGSGSVALQHIEHSIHTSLWKKYGKGIVHCSGCNPSGTKKHLEWFYLPINDLPYIFQNIDNFCLKKNGG</sequence>
<dbReference type="OrthoDB" id="4074785at2759"/>
<dbReference type="eggNOG" id="ENOG502S4T1">
    <property type="taxonomic scope" value="Eukaryota"/>
</dbReference>
<reference evidence="2" key="2">
    <citation type="submission" date="2012-08" db="EMBL/GenBank/DDBJ databases">
        <title>Genome sequence of Kazachstania naganishii.</title>
        <authorList>
            <person name="Gordon J.L."/>
            <person name="Armisen D."/>
            <person name="Proux-Wera E."/>
            <person name="OhEigeartaigh S.S."/>
            <person name="Byrne K.P."/>
            <person name="Wolfe K.H."/>
        </authorList>
    </citation>
    <scope>NUCLEOTIDE SEQUENCE [LARGE SCALE GENOMIC DNA]</scope>
    <source>
        <strain evidence="2">ATCC MYA-139 / BCRC 22969 / CBS 8797 / CCRC 22969 / KCTC 17520 / NBRC 10181 / NCYC 3082</strain>
    </source>
</reference>
<name>J7S2L8_HUIN7</name>
<accession>J7S2L8</accession>
<proteinExistence type="predicted"/>
<protein>
    <submittedName>
        <fullName evidence="1">Uncharacterized protein</fullName>
    </submittedName>
</protein>
<reference evidence="1 2" key="1">
    <citation type="journal article" date="2011" name="Proc. Natl. Acad. Sci. U.S.A.">
        <title>Evolutionary erosion of yeast sex chromosomes by mating-type switching accidents.</title>
        <authorList>
            <person name="Gordon J.L."/>
            <person name="Armisen D."/>
            <person name="Proux-Wera E."/>
            <person name="Oheigeartaigh S.S."/>
            <person name="Byrne K.P."/>
            <person name="Wolfe K.H."/>
        </authorList>
    </citation>
    <scope>NUCLEOTIDE SEQUENCE [LARGE SCALE GENOMIC DNA]</scope>
    <source>
        <strain evidence="2">ATCC MYA-139 / BCRC 22969 / CBS 8797 / CCRC 22969 / KCTC 17520 / NBRC 10181 / NCYC 3082</strain>
    </source>
</reference>
<dbReference type="EMBL" id="HE978314">
    <property type="protein sequence ID" value="CCK68244.1"/>
    <property type="molecule type" value="Genomic_DNA"/>
</dbReference>
<dbReference type="GeneID" id="34523879"/>
<evidence type="ECO:0000313" key="2">
    <source>
        <dbReference type="Proteomes" id="UP000006310"/>
    </source>
</evidence>